<dbReference type="EMBL" id="CP040602">
    <property type="protein sequence ID" value="QCU89177.1"/>
    <property type="molecule type" value="Genomic_DNA"/>
</dbReference>
<evidence type="ECO:0000313" key="4">
    <source>
        <dbReference type="Proteomes" id="UP000304864"/>
    </source>
</evidence>
<dbReference type="RefSeq" id="WP_138563280.1">
    <property type="nucleotide sequence ID" value="NZ_CP040602.1"/>
</dbReference>
<organism evidence="3 4">
    <name type="scientific">Thiomicrorhabdus sediminis</name>
    <dbReference type="NCBI Taxonomy" id="2580412"/>
    <lineage>
        <taxon>Bacteria</taxon>
        <taxon>Pseudomonadati</taxon>
        <taxon>Pseudomonadota</taxon>
        <taxon>Gammaproteobacteria</taxon>
        <taxon>Thiotrichales</taxon>
        <taxon>Piscirickettsiaceae</taxon>
        <taxon>Thiomicrorhabdus</taxon>
    </lineage>
</organism>
<feature type="transmembrane region" description="Helical" evidence="1">
    <location>
        <begin position="71"/>
        <end position="91"/>
    </location>
</feature>
<keyword evidence="1" id="KW-1133">Transmembrane helix</keyword>
<keyword evidence="1" id="KW-0812">Transmembrane</keyword>
<keyword evidence="1" id="KW-0472">Membrane</keyword>
<protein>
    <submittedName>
        <fullName evidence="3">VWA domain-containing protein</fullName>
    </submittedName>
</protein>
<evidence type="ECO:0000256" key="1">
    <source>
        <dbReference type="SAM" id="Phobius"/>
    </source>
</evidence>
<name>A0A4P9K4P2_9GAMM</name>
<dbReference type="InterPro" id="IPR036465">
    <property type="entry name" value="vWFA_dom_sf"/>
</dbReference>
<proteinExistence type="predicted"/>
<gene>
    <name evidence="3" type="ORF">FE785_00320</name>
</gene>
<dbReference type="PANTHER" id="PTHR22550">
    <property type="entry name" value="SPORE GERMINATION PROTEIN"/>
    <property type="match status" value="1"/>
</dbReference>
<feature type="domain" description="VWFA" evidence="2">
    <location>
        <begin position="104"/>
        <end position="299"/>
    </location>
</feature>
<feature type="transmembrane region" description="Helical" evidence="1">
    <location>
        <begin position="318"/>
        <end position="338"/>
    </location>
</feature>
<dbReference type="InterPro" id="IPR050768">
    <property type="entry name" value="UPF0353/GerABKA_families"/>
</dbReference>
<dbReference type="Gene3D" id="3.40.50.410">
    <property type="entry name" value="von Willebrand factor, type A domain"/>
    <property type="match status" value="1"/>
</dbReference>
<dbReference type="SMART" id="SM00327">
    <property type="entry name" value="VWA"/>
    <property type="match status" value="1"/>
</dbReference>
<accession>A0A4P9K4P2</accession>
<dbReference type="Pfam" id="PF00092">
    <property type="entry name" value="VWA"/>
    <property type="match status" value="1"/>
</dbReference>
<dbReference type="OrthoDB" id="6206554at2"/>
<dbReference type="Proteomes" id="UP000304864">
    <property type="component" value="Chromosome"/>
</dbReference>
<dbReference type="AlphaFoldDB" id="A0A4P9K4P2"/>
<reference evidence="3 4" key="1">
    <citation type="submission" date="2019-05" db="EMBL/GenBank/DDBJ databases">
        <title>Thiomicrorhabdus sediminis sp. nov, a novel sulfur-oxidizing bacterium isolated from coastal sediment.</title>
        <authorList>
            <person name="Liu X."/>
        </authorList>
    </citation>
    <scope>NUCLEOTIDE SEQUENCE [LARGE SCALE GENOMIC DNA]</scope>
    <source>
        <strain evidence="3 4">G1</strain>
    </source>
</reference>
<sequence length="342" mass="38322">MWNGLLNHIAQVDLLWPWMLALLPLPWLLRFVIKPVKQQQSPLLAPQIIQRINGQMPEQSLIDPQQQKSRLSVLAVLLWISLILAATRPVYYLDSTPFEASGKEMMLAVDLSGSMQKTDMYLGGDEVNRLLAVKAVVSEFINQRRGDRMGLIVFGSQAFLQSPLTYDLNTVKTLLMETEIGMAGNNTAIGDAIGLSLKHLNQYKQQQKLSDSVLILLTDGSNTDGEVDPFDAAQQAKKMGLKIYTVGVGKVRSRVGLDNFLAQKPDMDIEALTQIAKITGGAFFQANDTKQLAQIYQHINQLESVEHDIYSYRLRSELYIWPLALALLLSFFAAAWRFRSAL</sequence>
<dbReference type="SUPFAM" id="SSF53300">
    <property type="entry name" value="vWA-like"/>
    <property type="match status" value="1"/>
</dbReference>
<evidence type="ECO:0000313" key="3">
    <source>
        <dbReference type="EMBL" id="QCU89177.1"/>
    </source>
</evidence>
<dbReference type="KEGG" id="thig:FE785_00320"/>
<evidence type="ECO:0000259" key="2">
    <source>
        <dbReference type="PROSITE" id="PS50234"/>
    </source>
</evidence>
<dbReference type="InterPro" id="IPR002035">
    <property type="entry name" value="VWF_A"/>
</dbReference>
<dbReference type="PROSITE" id="PS50234">
    <property type="entry name" value="VWFA"/>
    <property type="match status" value="1"/>
</dbReference>
<keyword evidence="4" id="KW-1185">Reference proteome</keyword>
<dbReference type="PANTHER" id="PTHR22550:SF18">
    <property type="entry name" value="VWFA DOMAIN-CONTAINING PROTEIN"/>
    <property type="match status" value="1"/>
</dbReference>
<feature type="transmembrane region" description="Helical" evidence="1">
    <location>
        <begin position="15"/>
        <end position="33"/>
    </location>
</feature>